<dbReference type="Gene3D" id="3.40.50.150">
    <property type="entry name" value="Vaccinia Virus protein VP39"/>
    <property type="match status" value="1"/>
</dbReference>
<dbReference type="InterPro" id="IPR001091">
    <property type="entry name" value="RM_Methyltransferase"/>
</dbReference>
<gene>
    <name evidence="11" type="ORF">VB854_02810</name>
</gene>
<dbReference type="Pfam" id="PF01555">
    <property type="entry name" value="N6_N4_Mtase"/>
    <property type="match status" value="1"/>
</dbReference>
<evidence type="ECO:0000256" key="6">
    <source>
        <dbReference type="ARBA" id="ARBA00023125"/>
    </source>
</evidence>
<evidence type="ECO:0000256" key="1">
    <source>
        <dbReference type="ARBA" id="ARBA00010203"/>
    </source>
</evidence>
<organism evidence="11 12">
    <name type="scientific">Limnoraphis robusta CCNP1315</name>
    <dbReference type="NCBI Taxonomy" id="3110306"/>
    <lineage>
        <taxon>Bacteria</taxon>
        <taxon>Bacillati</taxon>
        <taxon>Cyanobacteriota</taxon>
        <taxon>Cyanophyceae</taxon>
        <taxon>Oscillatoriophycideae</taxon>
        <taxon>Oscillatoriales</taxon>
        <taxon>Sirenicapillariaceae</taxon>
        <taxon>Limnoraphis</taxon>
    </lineage>
</organism>
<dbReference type="InterPro" id="IPR029063">
    <property type="entry name" value="SAM-dependent_MTases_sf"/>
</dbReference>
<dbReference type="PROSITE" id="PS00093">
    <property type="entry name" value="N4_MTASE"/>
    <property type="match status" value="1"/>
</dbReference>
<dbReference type="InterPro" id="IPR017985">
    <property type="entry name" value="MeTrfase_CN4_CS"/>
</dbReference>
<keyword evidence="5" id="KW-0680">Restriction system</keyword>
<dbReference type="EC" id="2.1.1.-" evidence="8"/>
<dbReference type="EMBL" id="JAYGHT010000004">
    <property type="protein sequence ID" value="MEA5517877.1"/>
    <property type="molecule type" value="Genomic_DNA"/>
</dbReference>
<accession>A0ABU5TSM1</accession>
<evidence type="ECO:0000256" key="3">
    <source>
        <dbReference type="ARBA" id="ARBA00022679"/>
    </source>
</evidence>
<dbReference type="Proteomes" id="UP001301728">
    <property type="component" value="Unassembled WGS sequence"/>
</dbReference>
<dbReference type="InterPro" id="IPR002941">
    <property type="entry name" value="DNA_methylase_N4/N6"/>
</dbReference>
<evidence type="ECO:0000259" key="10">
    <source>
        <dbReference type="Pfam" id="PF01555"/>
    </source>
</evidence>
<dbReference type="RefSeq" id="WP_323224097.1">
    <property type="nucleotide sequence ID" value="NZ_JAYGHT010000004.1"/>
</dbReference>
<proteinExistence type="inferred from homology"/>
<protein>
    <recommendedName>
        <fullName evidence="8">Methyltransferase</fullName>
        <ecNumber evidence="8">2.1.1.-</ecNumber>
    </recommendedName>
</protein>
<evidence type="ECO:0000313" key="11">
    <source>
        <dbReference type="EMBL" id="MEA5517877.1"/>
    </source>
</evidence>
<keyword evidence="3 11" id="KW-0808">Transferase</keyword>
<sequence>MSEGIFQCCVTSPPYWGLRDYDTKGQIGAEDYINDYLDNLVSVFREVRRVLADDGTLWLNIGDSYTSGNRTWRDDDKKNPARGMNYRPPTPDGLKPKDLIGVPWRVAFALQSDGWYLRTDIIWHKPNCQPESVKDRPTRSHEYLFLFSKSERYYYDSESIKEPSQTNGKTRNKRTVWDINTEPFKDAHFAVFPPALIRPCILAGSKEGSLVLDPFFGSGTTGEVCLKTNRKCVGIELKSEYIDIANKRLSSFQLELSI</sequence>
<reference evidence="11 12" key="1">
    <citation type="submission" date="2023-12" db="EMBL/GenBank/DDBJ databases">
        <title>Baltic Sea Cyanobacteria.</title>
        <authorList>
            <person name="Delbaje E."/>
            <person name="Fewer D.P."/>
            <person name="Shishido T.K."/>
        </authorList>
    </citation>
    <scope>NUCLEOTIDE SEQUENCE [LARGE SCALE GENOMIC DNA]</scope>
    <source>
        <strain evidence="11 12">CCNP 1315</strain>
    </source>
</reference>
<feature type="domain" description="DNA methylase N-4/N-6" evidence="10">
    <location>
        <begin position="7"/>
        <end position="247"/>
    </location>
</feature>
<evidence type="ECO:0000256" key="4">
    <source>
        <dbReference type="ARBA" id="ARBA00022691"/>
    </source>
</evidence>
<comment type="catalytic activity">
    <reaction evidence="7">
        <text>a 2'-deoxycytidine in DNA + S-adenosyl-L-methionine = an N(4)-methyl-2'-deoxycytidine in DNA + S-adenosyl-L-homocysteine + H(+)</text>
        <dbReference type="Rhea" id="RHEA:16857"/>
        <dbReference type="Rhea" id="RHEA-COMP:11369"/>
        <dbReference type="Rhea" id="RHEA-COMP:13674"/>
        <dbReference type="ChEBI" id="CHEBI:15378"/>
        <dbReference type="ChEBI" id="CHEBI:57856"/>
        <dbReference type="ChEBI" id="CHEBI:59789"/>
        <dbReference type="ChEBI" id="CHEBI:85452"/>
        <dbReference type="ChEBI" id="CHEBI:137933"/>
        <dbReference type="EC" id="2.1.1.113"/>
    </reaction>
</comment>
<feature type="region of interest" description="Disordered" evidence="9">
    <location>
        <begin position="72"/>
        <end position="92"/>
    </location>
</feature>
<dbReference type="GO" id="GO:0008168">
    <property type="term" value="F:methyltransferase activity"/>
    <property type="evidence" value="ECO:0007669"/>
    <property type="project" value="UniProtKB-KW"/>
</dbReference>
<evidence type="ECO:0000256" key="7">
    <source>
        <dbReference type="ARBA" id="ARBA00049120"/>
    </source>
</evidence>
<comment type="caution">
    <text evidence="11">The sequence shown here is derived from an EMBL/GenBank/DDBJ whole genome shotgun (WGS) entry which is preliminary data.</text>
</comment>
<keyword evidence="12" id="KW-1185">Reference proteome</keyword>
<keyword evidence="4" id="KW-0949">S-adenosyl-L-methionine</keyword>
<keyword evidence="6" id="KW-0238">DNA-binding</keyword>
<evidence type="ECO:0000256" key="9">
    <source>
        <dbReference type="SAM" id="MobiDB-lite"/>
    </source>
</evidence>
<dbReference type="PRINTS" id="PR00508">
    <property type="entry name" value="S21N4MTFRASE"/>
</dbReference>
<dbReference type="SUPFAM" id="SSF53335">
    <property type="entry name" value="S-adenosyl-L-methionine-dependent methyltransferases"/>
    <property type="match status" value="1"/>
</dbReference>
<dbReference type="GO" id="GO:0032259">
    <property type="term" value="P:methylation"/>
    <property type="evidence" value="ECO:0007669"/>
    <property type="project" value="UniProtKB-KW"/>
</dbReference>
<keyword evidence="2 11" id="KW-0489">Methyltransferase</keyword>
<comment type="similarity">
    <text evidence="1">Belongs to the N(4)/N(6)-methyltransferase family. N(4) subfamily.</text>
</comment>
<evidence type="ECO:0000256" key="5">
    <source>
        <dbReference type="ARBA" id="ARBA00022747"/>
    </source>
</evidence>
<evidence type="ECO:0000256" key="2">
    <source>
        <dbReference type="ARBA" id="ARBA00022603"/>
    </source>
</evidence>
<evidence type="ECO:0000256" key="8">
    <source>
        <dbReference type="RuleBase" id="RU362026"/>
    </source>
</evidence>
<evidence type="ECO:0000313" key="12">
    <source>
        <dbReference type="Proteomes" id="UP001301728"/>
    </source>
</evidence>
<name>A0ABU5TSM1_9CYAN</name>